<comment type="caution">
    <text evidence="2">The sequence shown here is derived from an EMBL/GenBank/DDBJ whole genome shotgun (WGS) entry which is preliminary data.</text>
</comment>
<keyword evidence="3" id="KW-1185">Reference proteome</keyword>
<feature type="region of interest" description="Disordered" evidence="1">
    <location>
        <begin position="120"/>
        <end position="146"/>
    </location>
</feature>
<sequence>MPSTWPGIEPATLGIEGQLTEIPGSLKVTQDWTCYRRGEASRRWPPRSPDLTPVISSYGGETGLVGGSANFHRSAPPLPGFLREVWRAESPVPPVGIGCRPRSVIFMTLIVRGPDLKITDRGRQPIPTGGTGLSRRNPGRGGAYER</sequence>
<protein>
    <submittedName>
        <fullName evidence="2">Uncharacterized protein</fullName>
    </submittedName>
</protein>
<dbReference type="EMBL" id="JAJSOF020000001">
    <property type="protein sequence ID" value="KAJ4452236.1"/>
    <property type="molecule type" value="Genomic_DNA"/>
</dbReference>
<dbReference type="Proteomes" id="UP001148838">
    <property type="component" value="Unassembled WGS sequence"/>
</dbReference>
<name>A0ABQ8U334_PERAM</name>
<evidence type="ECO:0000313" key="2">
    <source>
        <dbReference type="EMBL" id="KAJ4452236.1"/>
    </source>
</evidence>
<evidence type="ECO:0000313" key="3">
    <source>
        <dbReference type="Proteomes" id="UP001148838"/>
    </source>
</evidence>
<reference evidence="2 3" key="1">
    <citation type="journal article" date="2022" name="Allergy">
        <title>Genome assembly and annotation of Periplaneta americana reveal a comprehensive cockroach allergen profile.</title>
        <authorList>
            <person name="Wang L."/>
            <person name="Xiong Q."/>
            <person name="Saelim N."/>
            <person name="Wang L."/>
            <person name="Nong W."/>
            <person name="Wan A.T."/>
            <person name="Shi M."/>
            <person name="Liu X."/>
            <person name="Cao Q."/>
            <person name="Hui J.H.L."/>
            <person name="Sookrung N."/>
            <person name="Leung T.F."/>
            <person name="Tungtrongchitr A."/>
            <person name="Tsui S.K.W."/>
        </authorList>
    </citation>
    <scope>NUCLEOTIDE SEQUENCE [LARGE SCALE GENOMIC DNA]</scope>
    <source>
        <strain evidence="2">PWHHKU_190912</strain>
    </source>
</reference>
<proteinExistence type="predicted"/>
<gene>
    <name evidence="2" type="ORF">ANN_03754</name>
</gene>
<accession>A0ABQ8U334</accession>
<organism evidence="2 3">
    <name type="scientific">Periplaneta americana</name>
    <name type="common">American cockroach</name>
    <name type="synonym">Blatta americana</name>
    <dbReference type="NCBI Taxonomy" id="6978"/>
    <lineage>
        <taxon>Eukaryota</taxon>
        <taxon>Metazoa</taxon>
        <taxon>Ecdysozoa</taxon>
        <taxon>Arthropoda</taxon>
        <taxon>Hexapoda</taxon>
        <taxon>Insecta</taxon>
        <taxon>Pterygota</taxon>
        <taxon>Neoptera</taxon>
        <taxon>Polyneoptera</taxon>
        <taxon>Dictyoptera</taxon>
        <taxon>Blattodea</taxon>
        <taxon>Blattoidea</taxon>
        <taxon>Blattidae</taxon>
        <taxon>Blattinae</taxon>
        <taxon>Periplaneta</taxon>
    </lineage>
</organism>
<evidence type="ECO:0000256" key="1">
    <source>
        <dbReference type="SAM" id="MobiDB-lite"/>
    </source>
</evidence>